<comment type="caution">
    <text evidence="2">The sequence shown here is derived from an EMBL/GenBank/DDBJ whole genome shotgun (WGS) entry which is preliminary data.</text>
</comment>
<dbReference type="SUPFAM" id="SSF54506">
    <property type="entry name" value="Diaminopimelate epimerase-like"/>
    <property type="match status" value="1"/>
</dbReference>
<dbReference type="Proteomes" id="UP000182788">
    <property type="component" value="Unassembled WGS sequence"/>
</dbReference>
<feature type="active site" evidence="1">
    <location>
        <position position="44"/>
    </location>
</feature>
<dbReference type="GeneID" id="87593847"/>
<gene>
    <name evidence="2" type="ORF">BAU28_03710</name>
</gene>
<dbReference type="GO" id="GO:0016853">
    <property type="term" value="F:isomerase activity"/>
    <property type="evidence" value="ECO:0007669"/>
    <property type="project" value="TreeGrafter"/>
</dbReference>
<proteinExistence type="predicted"/>
<evidence type="ECO:0000313" key="2">
    <source>
        <dbReference type="EMBL" id="OJD75577.1"/>
    </source>
</evidence>
<protein>
    <submittedName>
        <fullName evidence="2">Phenazine biosynthesis protein</fullName>
    </submittedName>
</protein>
<dbReference type="AlphaFoldDB" id="A0A1J9UBY0"/>
<dbReference type="NCBIfam" id="TIGR00654">
    <property type="entry name" value="PhzF_family"/>
    <property type="match status" value="1"/>
</dbReference>
<dbReference type="PANTHER" id="PTHR13774">
    <property type="entry name" value="PHENAZINE BIOSYNTHESIS PROTEIN"/>
    <property type="match status" value="1"/>
</dbReference>
<dbReference type="RefSeq" id="WP_071719876.1">
    <property type="nucleotide sequence ID" value="NZ_CBCSHB010000001.1"/>
</dbReference>
<reference evidence="2 3" key="1">
    <citation type="submission" date="2016-06" db="EMBL/GenBank/DDBJ databases">
        <title>First insights into the genetic diversity and population structure of in the Bacillus cereus group bacteria from diverse marine environments.</title>
        <authorList>
            <person name="Liu Y."/>
            <person name="Lai Q."/>
            <person name="Shao Z."/>
        </authorList>
    </citation>
    <scope>NUCLEOTIDE SEQUENCE [LARGE SCALE GENOMIC DNA]</scope>
    <source>
        <strain evidence="2 3">NH24A2</strain>
    </source>
</reference>
<evidence type="ECO:0000256" key="1">
    <source>
        <dbReference type="PIRSR" id="PIRSR016184-1"/>
    </source>
</evidence>
<sequence length="292" mass="32655">MDFYIVDVFSQGKYTGNQLAVFMDGHQISSEEMQSIAKEMNFAETAFIISGKRRDNGYDVRIFTPNEEIPYAGHPALGTAFVLRKEILQLTTMKSVILHFQGGSAEVIFHNDNGVLWMNQNEPNFGSEIDKDIIANVLNINVSNIDCRYPVQEVSTGLPVIVVPLKSLAAVKEVNINKEKYFHLIENLAAKGIMVFTSETYEEINDLNVRDFADYYGIPEDAATGSSNGCLAAYLLKYRYFGTEKINMRVEQGHEINRPSLIHIQAEVVESKTNVRVGGKVESIASGKWIVS</sequence>
<evidence type="ECO:0000313" key="3">
    <source>
        <dbReference type="Proteomes" id="UP000182788"/>
    </source>
</evidence>
<organism evidence="2 3">
    <name type="scientific">Bacillus paramycoides</name>
    <dbReference type="NCBI Taxonomy" id="2026194"/>
    <lineage>
        <taxon>Bacteria</taxon>
        <taxon>Bacillati</taxon>
        <taxon>Bacillota</taxon>
        <taxon>Bacilli</taxon>
        <taxon>Bacillales</taxon>
        <taxon>Bacillaceae</taxon>
        <taxon>Bacillus</taxon>
        <taxon>Bacillus cereus group</taxon>
    </lineage>
</organism>
<dbReference type="InterPro" id="IPR003719">
    <property type="entry name" value="Phenazine_PhzF-like"/>
</dbReference>
<dbReference type="PANTHER" id="PTHR13774:SF32">
    <property type="entry name" value="ANTISENSE-ENHANCING SEQUENCE 1"/>
    <property type="match status" value="1"/>
</dbReference>
<dbReference type="PIRSF" id="PIRSF016184">
    <property type="entry name" value="PhzC_PhzF"/>
    <property type="match status" value="1"/>
</dbReference>
<name>A0A1J9UBY0_9BACI</name>
<dbReference type="Gene3D" id="3.10.310.10">
    <property type="entry name" value="Diaminopimelate Epimerase, Chain A, domain 1"/>
    <property type="match status" value="2"/>
</dbReference>
<dbReference type="Pfam" id="PF02567">
    <property type="entry name" value="PhzC-PhzF"/>
    <property type="match status" value="1"/>
</dbReference>
<dbReference type="GO" id="GO:0005737">
    <property type="term" value="C:cytoplasm"/>
    <property type="evidence" value="ECO:0007669"/>
    <property type="project" value="TreeGrafter"/>
</dbReference>
<dbReference type="EMBL" id="MAOI01000101">
    <property type="protein sequence ID" value="OJD75577.1"/>
    <property type="molecule type" value="Genomic_DNA"/>
</dbReference>
<accession>A0A1J9UBY0</accession>